<keyword evidence="8 15" id="KW-1133">Transmembrane helix</keyword>
<keyword evidence="3" id="KW-1003">Cell membrane</keyword>
<dbReference type="GO" id="GO:0032729">
    <property type="term" value="P:positive regulation of type II interferon production"/>
    <property type="evidence" value="ECO:0007669"/>
    <property type="project" value="TreeGrafter"/>
</dbReference>
<evidence type="ECO:0000256" key="8">
    <source>
        <dbReference type="ARBA" id="ARBA00022989"/>
    </source>
</evidence>
<sequence length="347" mass="38898">MSFACKVLASFLLIFFSSIKGTALTHITILGALDHDIDLNIPSFQMNDAIEHIQWNKNEMRIVQYQHGKIHDGQKETYQLFLNGTLKIKRLNRSDTGTYKVIVYDKDGKNVLEETFILRVLEKVSTPVISWNCINKTLTCEVTRGTDLKLRLYYNGRSVGEGQKVITHKWNANSNGSFTCTANNDVGEETKTAVIECPGKGLDIILILSICGGGLMFLIFVALLIVYISKRKKQLRRRSGFFVADEELEVRAHRKISEEGGRKLQPVPGSAPQNPAASQPPPPPSHRPQVPGHRPPPSGHRVQQQHKNQKQRRPLPSPGTQVHQQKGPPLPRPRVQPKFPRGATENS</sequence>
<dbReference type="CDD" id="cd00096">
    <property type="entry name" value="Ig"/>
    <property type="match status" value="1"/>
</dbReference>
<name>A0A6P3QRE7_PTEVA</name>
<evidence type="ECO:0000256" key="11">
    <source>
        <dbReference type="ARBA" id="ARBA00023180"/>
    </source>
</evidence>
<dbReference type="InterPro" id="IPR015631">
    <property type="entry name" value="CD2/SLAM_rcpt"/>
</dbReference>
<keyword evidence="11" id="KW-0325">Glycoprotein</keyword>
<feature type="transmembrane region" description="Helical" evidence="15">
    <location>
        <begin position="204"/>
        <end position="228"/>
    </location>
</feature>
<accession>A0A6P3QRE7</accession>
<dbReference type="Gene3D" id="2.60.40.10">
    <property type="entry name" value="Immunoglobulins"/>
    <property type="match status" value="2"/>
</dbReference>
<evidence type="ECO:0000256" key="12">
    <source>
        <dbReference type="ARBA" id="ARBA00023319"/>
    </source>
</evidence>
<keyword evidence="4 15" id="KW-0812">Transmembrane</keyword>
<dbReference type="KEGG" id="pvp:105296463"/>
<dbReference type="Pfam" id="PF07686">
    <property type="entry name" value="V-set"/>
    <property type="match status" value="1"/>
</dbReference>
<dbReference type="InterPro" id="IPR013106">
    <property type="entry name" value="Ig_V-set"/>
</dbReference>
<gene>
    <name evidence="20" type="primary">CD2</name>
</gene>
<evidence type="ECO:0000256" key="16">
    <source>
        <dbReference type="SAM" id="SignalP"/>
    </source>
</evidence>
<comment type="subunit">
    <text evidence="13">Interacts with CD48. Interacts with CD58 (LFA-3). Interacts with CD2AP. Interacts with PSTPIP1. Interacts with FCGR3A; this interaction modulates NK cell activation and cytotoxicity.</text>
</comment>
<evidence type="ECO:0000256" key="7">
    <source>
        <dbReference type="ARBA" id="ARBA00022889"/>
    </source>
</evidence>
<protein>
    <recommendedName>
        <fullName evidence="2">T-cell surface antigen CD2</fullName>
    </recommendedName>
</protein>
<keyword evidence="12" id="KW-0393">Immunoglobulin domain</keyword>
<keyword evidence="5 16" id="KW-0732">Signal</keyword>
<dbReference type="GO" id="GO:0005886">
    <property type="term" value="C:plasma membrane"/>
    <property type="evidence" value="ECO:0007669"/>
    <property type="project" value="UniProtKB-SubCell"/>
</dbReference>
<feature type="compositionally biased region" description="Basic residues" evidence="14">
    <location>
        <begin position="303"/>
        <end position="313"/>
    </location>
</feature>
<feature type="domain" description="Immunoglobulin C2-set" evidence="17">
    <location>
        <begin position="129"/>
        <end position="199"/>
    </location>
</feature>
<reference evidence="20" key="1">
    <citation type="submission" date="2025-08" db="UniProtKB">
        <authorList>
            <consortium name="RefSeq"/>
        </authorList>
    </citation>
    <scope>IDENTIFICATION</scope>
    <source>
        <tissue evidence="20">Kidney</tissue>
    </source>
</reference>
<evidence type="ECO:0000256" key="15">
    <source>
        <dbReference type="SAM" id="Phobius"/>
    </source>
</evidence>
<evidence type="ECO:0000256" key="5">
    <source>
        <dbReference type="ARBA" id="ARBA00022729"/>
    </source>
</evidence>
<evidence type="ECO:0000259" key="17">
    <source>
        <dbReference type="Pfam" id="PF05790"/>
    </source>
</evidence>
<evidence type="ECO:0000259" key="18">
    <source>
        <dbReference type="Pfam" id="PF07686"/>
    </source>
</evidence>
<dbReference type="GO" id="GO:0098609">
    <property type="term" value="P:cell-cell adhesion"/>
    <property type="evidence" value="ECO:0007669"/>
    <property type="project" value="TreeGrafter"/>
</dbReference>
<feature type="region of interest" description="Disordered" evidence="14">
    <location>
        <begin position="254"/>
        <end position="347"/>
    </location>
</feature>
<proteinExistence type="predicted"/>
<evidence type="ECO:0000256" key="2">
    <source>
        <dbReference type="ARBA" id="ARBA00021368"/>
    </source>
</evidence>
<comment type="subcellular location">
    <subcellularLocation>
        <location evidence="1">Cell membrane</location>
        <topology evidence="1">Single-pass type I membrane protein</topology>
    </subcellularLocation>
</comment>
<evidence type="ECO:0000256" key="4">
    <source>
        <dbReference type="ARBA" id="ARBA00022692"/>
    </source>
</evidence>
<dbReference type="InterPro" id="IPR013783">
    <property type="entry name" value="Ig-like_fold"/>
</dbReference>
<evidence type="ECO:0000256" key="1">
    <source>
        <dbReference type="ARBA" id="ARBA00004251"/>
    </source>
</evidence>
<dbReference type="GeneID" id="105296463"/>
<feature type="chain" id="PRO_5028057158" description="T-cell surface antigen CD2" evidence="16">
    <location>
        <begin position="25"/>
        <end position="347"/>
    </location>
</feature>
<keyword evidence="10" id="KW-1015">Disulfide bond</keyword>
<organism evidence="19 20">
    <name type="scientific">Pteropus vampyrus</name>
    <name type="common">Large flying fox</name>
    <dbReference type="NCBI Taxonomy" id="132908"/>
    <lineage>
        <taxon>Eukaryota</taxon>
        <taxon>Metazoa</taxon>
        <taxon>Chordata</taxon>
        <taxon>Craniata</taxon>
        <taxon>Vertebrata</taxon>
        <taxon>Euteleostomi</taxon>
        <taxon>Mammalia</taxon>
        <taxon>Eutheria</taxon>
        <taxon>Laurasiatheria</taxon>
        <taxon>Chiroptera</taxon>
        <taxon>Yinpterochiroptera</taxon>
        <taxon>Pteropodoidea</taxon>
        <taxon>Pteropodidae</taxon>
        <taxon>Pteropodinae</taxon>
        <taxon>Pteropus</taxon>
    </lineage>
</organism>
<feature type="signal peptide" evidence="16">
    <location>
        <begin position="1"/>
        <end position="24"/>
    </location>
</feature>
<keyword evidence="9 15" id="KW-0472">Membrane</keyword>
<evidence type="ECO:0000256" key="10">
    <source>
        <dbReference type="ARBA" id="ARBA00023157"/>
    </source>
</evidence>
<evidence type="ECO:0000313" key="19">
    <source>
        <dbReference type="Proteomes" id="UP000515202"/>
    </source>
</evidence>
<evidence type="ECO:0000256" key="14">
    <source>
        <dbReference type="SAM" id="MobiDB-lite"/>
    </source>
</evidence>
<keyword evidence="7" id="KW-0130">Cell adhesion</keyword>
<evidence type="ECO:0000256" key="13">
    <source>
        <dbReference type="ARBA" id="ARBA00046549"/>
    </source>
</evidence>
<evidence type="ECO:0000256" key="9">
    <source>
        <dbReference type="ARBA" id="ARBA00023136"/>
    </source>
</evidence>
<dbReference type="AlphaFoldDB" id="A0A6P3QRE7"/>
<dbReference type="InterPro" id="IPR008424">
    <property type="entry name" value="Ig_C2-set"/>
</dbReference>
<dbReference type="PRINTS" id="PR01870">
    <property type="entry name" value="CD2ANTIGEN"/>
</dbReference>
<dbReference type="RefSeq" id="XP_011364849.1">
    <property type="nucleotide sequence ID" value="XM_011366547.1"/>
</dbReference>
<dbReference type="Pfam" id="PF05790">
    <property type="entry name" value="C2-set"/>
    <property type="match status" value="1"/>
</dbReference>
<dbReference type="PANTHER" id="PTHR12080:SF54">
    <property type="entry name" value="T-CELL SURFACE ANTIGEN CD2"/>
    <property type="match status" value="1"/>
</dbReference>
<dbReference type="GO" id="GO:0009986">
    <property type="term" value="C:cell surface"/>
    <property type="evidence" value="ECO:0007669"/>
    <property type="project" value="UniProtKB-ARBA"/>
</dbReference>
<dbReference type="CTD" id="914"/>
<feature type="compositionally biased region" description="Low complexity" evidence="14">
    <location>
        <begin position="268"/>
        <end position="277"/>
    </location>
</feature>
<dbReference type="SUPFAM" id="SSF48726">
    <property type="entry name" value="Immunoglobulin"/>
    <property type="match status" value="2"/>
</dbReference>
<feature type="domain" description="Immunoglobulin V-set" evidence="18">
    <location>
        <begin position="29"/>
        <end position="121"/>
    </location>
</feature>
<evidence type="ECO:0000256" key="3">
    <source>
        <dbReference type="ARBA" id="ARBA00022475"/>
    </source>
</evidence>
<dbReference type="InterPro" id="IPR015632">
    <property type="entry name" value="CD2"/>
</dbReference>
<keyword evidence="6" id="KW-0677">Repeat</keyword>
<dbReference type="GO" id="GO:0005102">
    <property type="term" value="F:signaling receptor binding"/>
    <property type="evidence" value="ECO:0007669"/>
    <property type="project" value="TreeGrafter"/>
</dbReference>
<dbReference type="Proteomes" id="UP000515202">
    <property type="component" value="Unplaced"/>
</dbReference>
<evidence type="ECO:0000313" key="20">
    <source>
        <dbReference type="RefSeq" id="XP_011364849.1"/>
    </source>
</evidence>
<keyword evidence="19" id="KW-1185">Reference proteome</keyword>
<evidence type="ECO:0000256" key="6">
    <source>
        <dbReference type="ARBA" id="ARBA00022737"/>
    </source>
</evidence>
<dbReference type="InterPro" id="IPR036179">
    <property type="entry name" value="Ig-like_dom_sf"/>
</dbReference>
<dbReference type="OrthoDB" id="8439544at2759"/>
<dbReference type="PANTHER" id="PTHR12080">
    <property type="entry name" value="SIGNALING LYMPHOCYTIC ACTIVATION MOLECULE"/>
    <property type="match status" value="1"/>
</dbReference>